<evidence type="ECO:0000256" key="2">
    <source>
        <dbReference type="PROSITE-ProRule" id="PRU00358"/>
    </source>
</evidence>
<proteinExistence type="predicted"/>
<comment type="caution">
    <text evidence="4">The sequence shown here is derived from an EMBL/GenBank/DDBJ whole genome shotgun (WGS) entry which is preliminary data.</text>
</comment>
<dbReference type="AlphaFoldDB" id="A0A445DV87"/>
<keyword evidence="1 2" id="KW-0539">Nucleus</keyword>
<comment type="subcellular location">
    <subcellularLocation>
        <location evidence="2">Nucleus</location>
    </subcellularLocation>
</comment>
<dbReference type="PANTHER" id="PTHR14140:SF27">
    <property type="entry name" value="OS04G0289800 PROTEIN"/>
    <property type="match status" value="1"/>
</dbReference>
<keyword evidence="5" id="KW-1185">Reference proteome</keyword>
<dbReference type="GO" id="GO:0005634">
    <property type="term" value="C:nucleus"/>
    <property type="evidence" value="ECO:0007669"/>
    <property type="project" value="UniProtKB-SubCell"/>
</dbReference>
<dbReference type="SUPFAM" id="SSF88697">
    <property type="entry name" value="PUA domain-like"/>
    <property type="match status" value="1"/>
</dbReference>
<dbReference type="Gene3D" id="2.30.280.10">
    <property type="entry name" value="SRA-YDG"/>
    <property type="match status" value="1"/>
</dbReference>
<organism evidence="4 5">
    <name type="scientific">Arachis hypogaea</name>
    <name type="common">Peanut</name>
    <dbReference type="NCBI Taxonomy" id="3818"/>
    <lineage>
        <taxon>Eukaryota</taxon>
        <taxon>Viridiplantae</taxon>
        <taxon>Streptophyta</taxon>
        <taxon>Embryophyta</taxon>
        <taxon>Tracheophyta</taxon>
        <taxon>Spermatophyta</taxon>
        <taxon>Magnoliopsida</taxon>
        <taxon>eudicotyledons</taxon>
        <taxon>Gunneridae</taxon>
        <taxon>Pentapetalae</taxon>
        <taxon>rosids</taxon>
        <taxon>fabids</taxon>
        <taxon>Fabales</taxon>
        <taxon>Fabaceae</taxon>
        <taxon>Papilionoideae</taxon>
        <taxon>50 kb inversion clade</taxon>
        <taxon>dalbergioids sensu lato</taxon>
        <taxon>Dalbergieae</taxon>
        <taxon>Pterocarpus clade</taxon>
        <taxon>Arachis</taxon>
    </lineage>
</organism>
<dbReference type="PROSITE" id="PS51015">
    <property type="entry name" value="YDG"/>
    <property type="match status" value="1"/>
</dbReference>
<dbReference type="STRING" id="3818.A0A445DV87"/>
<protein>
    <recommendedName>
        <fullName evidence="3">YDG domain-containing protein</fullName>
    </recommendedName>
</protein>
<name>A0A445DV87_ARAHY</name>
<evidence type="ECO:0000256" key="1">
    <source>
        <dbReference type="ARBA" id="ARBA00023242"/>
    </source>
</evidence>
<dbReference type="InterPro" id="IPR045134">
    <property type="entry name" value="UHRF1/2-like"/>
</dbReference>
<dbReference type="PANTHER" id="PTHR14140">
    <property type="entry name" value="E3 UBIQUITIN-PROTEIN LIGASE UHRF-RELATED"/>
    <property type="match status" value="1"/>
</dbReference>
<dbReference type="GO" id="GO:0061630">
    <property type="term" value="F:ubiquitin protein ligase activity"/>
    <property type="evidence" value="ECO:0007669"/>
    <property type="project" value="TreeGrafter"/>
</dbReference>
<dbReference type="GO" id="GO:0016567">
    <property type="term" value="P:protein ubiquitination"/>
    <property type="evidence" value="ECO:0007669"/>
    <property type="project" value="TreeGrafter"/>
</dbReference>
<reference evidence="4 5" key="1">
    <citation type="submission" date="2019-01" db="EMBL/GenBank/DDBJ databases">
        <title>Sequencing of cultivated peanut Arachis hypogaea provides insights into genome evolution and oil improvement.</title>
        <authorList>
            <person name="Chen X."/>
        </authorList>
    </citation>
    <scope>NUCLEOTIDE SEQUENCE [LARGE SCALE GENOMIC DNA]</scope>
    <source>
        <strain evidence="5">cv. Fuhuasheng</strain>
        <tissue evidence="4">Leaves</tissue>
    </source>
</reference>
<gene>
    <name evidence="4" type="ORF">Ahy_A03g013359</name>
</gene>
<evidence type="ECO:0000313" key="4">
    <source>
        <dbReference type="EMBL" id="RYR67105.1"/>
    </source>
</evidence>
<dbReference type="InterPro" id="IPR003105">
    <property type="entry name" value="SRA_YDG"/>
</dbReference>
<dbReference type="InterPro" id="IPR036987">
    <property type="entry name" value="SRA-YDG_sf"/>
</dbReference>
<dbReference type="GO" id="GO:0044027">
    <property type="term" value="P:negative regulation of gene expression via chromosomal CpG island methylation"/>
    <property type="evidence" value="ECO:0007669"/>
    <property type="project" value="TreeGrafter"/>
</dbReference>
<dbReference type="Pfam" id="PF02182">
    <property type="entry name" value="SAD_SRA"/>
    <property type="match status" value="1"/>
</dbReference>
<evidence type="ECO:0000313" key="5">
    <source>
        <dbReference type="Proteomes" id="UP000289738"/>
    </source>
</evidence>
<evidence type="ECO:0000259" key="3">
    <source>
        <dbReference type="PROSITE" id="PS51015"/>
    </source>
</evidence>
<sequence length="165" mass="18557">MQLSKRPVTVNTVWLQLCLKCFQKWIGQAKRTRSNCRSQIPPKMAENPRINNHLTIAIRLARQMKATGMVGAVAQPKVYVSRENDDLPDTLPLSGRRRLARPTNNRGVLVGDTWEDGTDCRHWGAHFPHVAGITGKNGFSSQSVSLSGGYVDDEDHVEWFLYTGR</sequence>
<feature type="domain" description="YDG" evidence="3">
    <location>
        <begin position="103"/>
        <end position="165"/>
    </location>
</feature>
<dbReference type="InterPro" id="IPR015947">
    <property type="entry name" value="PUA-like_sf"/>
</dbReference>
<accession>A0A445DV87</accession>
<dbReference type="EMBL" id="SDMP01000003">
    <property type="protein sequence ID" value="RYR67105.1"/>
    <property type="molecule type" value="Genomic_DNA"/>
</dbReference>
<dbReference type="Proteomes" id="UP000289738">
    <property type="component" value="Chromosome A03"/>
</dbReference>